<dbReference type="InterPro" id="IPR050092">
    <property type="entry name" value="RNase_H"/>
</dbReference>
<evidence type="ECO:0000313" key="10">
    <source>
        <dbReference type="EMBL" id="CAF9938672.1"/>
    </source>
</evidence>
<organism evidence="10 11">
    <name type="scientific">Heterodermia speciosa</name>
    <dbReference type="NCBI Taxonomy" id="116794"/>
    <lineage>
        <taxon>Eukaryota</taxon>
        <taxon>Fungi</taxon>
        <taxon>Dikarya</taxon>
        <taxon>Ascomycota</taxon>
        <taxon>Pezizomycotina</taxon>
        <taxon>Lecanoromycetes</taxon>
        <taxon>OSLEUM clade</taxon>
        <taxon>Lecanoromycetidae</taxon>
        <taxon>Caliciales</taxon>
        <taxon>Physciaceae</taxon>
        <taxon>Heterodermia</taxon>
    </lineage>
</organism>
<evidence type="ECO:0000256" key="3">
    <source>
        <dbReference type="ARBA" id="ARBA00012180"/>
    </source>
</evidence>
<dbReference type="SUPFAM" id="SSF53098">
    <property type="entry name" value="Ribonuclease H-like"/>
    <property type="match status" value="1"/>
</dbReference>
<dbReference type="PANTHER" id="PTHR10642:SF26">
    <property type="entry name" value="RIBONUCLEASE H1"/>
    <property type="match status" value="1"/>
</dbReference>
<feature type="domain" description="RNase H type-1" evidence="9">
    <location>
        <begin position="1"/>
        <end position="158"/>
    </location>
</feature>
<dbReference type="AlphaFoldDB" id="A0A8H3PDP0"/>
<keyword evidence="5" id="KW-0479">Metal-binding</keyword>
<evidence type="ECO:0000256" key="2">
    <source>
        <dbReference type="ARBA" id="ARBA00005300"/>
    </source>
</evidence>
<sequence length="178" mass="20349">MVYMMKMEVDGGCRRNGSPNAIGAAAIVVVRKYGGWRSWTRDLPDYPAPTSQRAELTAIIFALEKALEKAESLDYNPFMRVRIFTDSKYAHGCMTDWSFKWRNNGWINSAGNEVANRDLIEEAVDLDDRLEQYGKVTYGWIPRDQNSTADQAVRDRLDEIDGHDTEMQDGYQSSSDEY</sequence>
<keyword evidence="4" id="KW-0540">Nuclease</keyword>
<evidence type="ECO:0000256" key="6">
    <source>
        <dbReference type="ARBA" id="ARBA00022759"/>
    </source>
</evidence>
<proteinExistence type="inferred from homology"/>
<dbReference type="InterPro" id="IPR012337">
    <property type="entry name" value="RNaseH-like_sf"/>
</dbReference>
<dbReference type="GO" id="GO:0046872">
    <property type="term" value="F:metal ion binding"/>
    <property type="evidence" value="ECO:0007669"/>
    <property type="project" value="UniProtKB-KW"/>
</dbReference>
<keyword evidence="7" id="KW-0378">Hydrolase</keyword>
<dbReference type="InterPro" id="IPR002156">
    <property type="entry name" value="RNaseH_domain"/>
</dbReference>
<keyword evidence="6" id="KW-0255">Endonuclease</keyword>
<dbReference type="GO" id="GO:0003676">
    <property type="term" value="F:nucleic acid binding"/>
    <property type="evidence" value="ECO:0007669"/>
    <property type="project" value="InterPro"/>
</dbReference>
<dbReference type="PROSITE" id="PS50879">
    <property type="entry name" value="RNASE_H_1"/>
    <property type="match status" value="1"/>
</dbReference>
<evidence type="ECO:0000256" key="4">
    <source>
        <dbReference type="ARBA" id="ARBA00022722"/>
    </source>
</evidence>
<gene>
    <name evidence="10" type="ORF">HETSPECPRED_001149</name>
</gene>
<dbReference type="EC" id="3.1.26.4" evidence="3"/>
<evidence type="ECO:0000256" key="8">
    <source>
        <dbReference type="SAM" id="MobiDB-lite"/>
    </source>
</evidence>
<dbReference type="Proteomes" id="UP000664521">
    <property type="component" value="Unassembled WGS sequence"/>
</dbReference>
<dbReference type="Gene3D" id="3.30.420.10">
    <property type="entry name" value="Ribonuclease H-like superfamily/Ribonuclease H"/>
    <property type="match status" value="1"/>
</dbReference>
<reference evidence="10" key="1">
    <citation type="submission" date="2021-03" db="EMBL/GenBank/DDBJ databases">
        <authorList>
            <person name="Tagirdzhanova G."/>
        </authorList>
    </citation>
    <scope>NUCLEOTIDE SEQUENCE</scope>
</reference>
<accession>A0A8H3PDP0</accession>
<feature type="region of interest" description="Disordered" evidence="8">
    <location>
        <begin position="158"/>
        <end position="178"/>
    </location>
</feature>
<evidence type="ECO:0000256" key="7">
    <source>
        <dbReference type="ARBA" id="ARBA00022801"/>
    </source>
</evidence>
<evidence type="ECO:0000256" key="5">
    <source>
        <dbReference type="ARBA" id="ARBA00022723"/>
    </source>
</evidence>
<name>A0A8H3PDP0_9LECA</name>
<comment type="caution">
    <text evidence="10">The sequence shown here is derived from an EMBL/GenBank/DDBJ whole genome shotgun (WGS) entry which is preliminary data.</text>
</comment>
<dbReference type="Pfam" id="PF00075">
    <property type="entry name" value="RNase_H"/>
    <property type="match status" value="1"/>
</dbReference>
<evidence type="ECO:0000256" key="1">
    <source>
        <dbReference type="ARBA" id="ARBA00000077"/>
    </source>
</evidence>
<evidence type="ECO:0000259" key="9">
    <source>
        <dbReference type="PROSITE" id="PS50879"/>
    </source>
</evidence>
<dbReference type="GO" id="GO:0043137">
    <property type="term" value="P:DNA replication, removal of RNA primer"/>
    <property type="evidence" value="ECO:0007669"/>
    <property type="project" value="TreeGrafter"/>
</dbReference>
<dbReference type="PANTHER" id="PTHR10642">
    <property type="entry name" value="RIBONUCLEASE H1"/>
    <property type="match status" value="1"/>
</dbReference>
<comment type="catalytic activity">
    <reaction evidence="1">
        <text>Endonucleolytic cleavage to 5'-phosphomonoester.</text>
        <dbReference type="EC" id="3.1.26.4"/>
    </reaction>
</comment>
<dbReference type="OrthoDB" id="245563at2759"/>
<evidence type="ECO:0000313" key="11">
    <source>
        <dbReference type="Proteomes" id="UP000664521"/>
    </source>
</evidence>
<dbReference type="InterPro" id="IPR036397">
    <property type="entry name" value="RNaseH_sf"/>
</dbReference>
<dbReference type="GO" id="GO:0004523">
    <property type="term" value="F:RNA-DNA hybrid ribonuclease activity"/>
    <property type="evidence" value="ECO:0007669"/>
    <property type="project" value="UniProtKB-EC"/>
</dbReference>
<protein>
    <recommendedName>
        <fullName evidence="3">ribonuclease H</fullName>
        <ecNumber evidence="3">3.1.26.4</ecNumber>
    </recommendedName>
</protein>
<dbReference type="EMBL" id="CAJPDS010000117">
    <property type="protein sequence ID" value="CAF9938672.1"/>
    <property type="molecule type" value="Genomic_DNA"/>
</dbReference>
<comment type="similarity">
    <text evidence="2">Belongs to the RNase H family.</text>
</comment>
<keyword evidence="11" id="KW-1185">Reference proteome</keyword>